<name>A0ABY5DK76_9GAMM</name>
<feature type="transmembrane region" description="Helical" evidence="7">
    <location>
        <begin position="46"/>
        <end position="64"/>
    </location>
</feature>
<sequence>MSYRTQTASNISYLSTHKVLRNTYALLGLTMIFSAFTAWVSVQLQLPHPGLLPMLAGFYGLSFLTQRYSHSAMGVLFAFLFTGFLGYTTGPIIGMLLKSTTNGYQILGMSLATTGITFLALSSYVLATGRDMSYLGGALFTLAVTGFVLSLASIFLGSPILHVVVSAIFALMSSGFILFHTSQIINGGERNYIVATISLFIAIYNLFLSLLRIFMMFGGQRD</sequence>
<keyword evidence="5 7" id="KW-1133">Transmembrane helix</keyword>
<dbReference type="PANTHER" id="PTHR23291">
    <property type="entry name" value="BAX INHIBITOR-RELATED"/>
    <property type="match status" value="1"/>
</dbReference>
<accession>A0ABY5DK76</accession>
<organism evidence="8 9">
    <name type="scientific">Candidatus Comchoanobacter bicostacola</name>
    <dbReference type="NCBI Taxonomy" id="2919598"/>
    <lineage>
        <taxon>Bacteria</taxon>
        <taxon>Pseudomonadati</taxon>
        <taxon>Pseudomonadota</taxon>
        <taxon>Gammaproteobacteria</taxon>
        <taxon>Candidatus Comchoanobacterales</taxon>
        <taxon>Candidatus Comchoanobacteraceae</taxon>
        <taxon>Candidatus Comchoanobacter</taxon>
    </lineage>
</organism>
<evidence type="ECO:0000313" key="9">
    <source>
        <dbReference type="Proteomes" id="UP001055955"/>
    </source>
</evidence>
<evidence type="ECO:0000256" key="1">
    <source>
        <dbReference type="ARBA" id="ARBA00004651"/>
    </source>
</evidence>
<evidence type="ECO:0000256" key="7">
    <source>
        <dbReference type="RuleBase" id="RU004379"/>
    </source>
</evidence>
<evidence type="ECO:0000256" key="6">
    <source>
        <dbReference type="ARBA" id="ARBA00023136"/>
    </source>
</evidence>
<dbReference type="InterPro" id="IPR006214">
    <property type="entry name" value="Bax_inhibitor_1-related"/>
</dbReference>
<keyword evidence="3" id="KW-1003">Cell membrane</keyword>
<proteinExistence type="inferred from homology"/>
<keyword evidence="6 7" id="KW-0472">Membrane</keyword>
<evidence type="ECO:0000256" key="4">
    <source>
        <dbReference type="ARBA" id="ARBA00022692"/>
    </source>
</evidence>
<keyword evidence="9" id="KW-1185">Reference proteome</keyword>
<comment type="subcellular location">
    <subcellularLocation>
        <location evidence="1">Cell membrane</location>
        <topology evidence="1">Multi-pass membrane protein</topology>
    </subcellularLocation>
</comment>
<dbReference type="PANTHER" id="PTHR23291:SF115">
    <property type="entry name" value="MODULATOR OF FTSH PROTEASE YCCA"/>
    <property type="match status" value="1"/>
</dbReference>
<feature type="transmembrane region" description="Helical" evidence="7">
    <location>
        <begin position="192"/>
        <end position="215"/>
    </location>
</feature>
<feature type="transmembrane region" description="Helical" evidence="7">
    <location>
        <begin position="21"/>
        <end position="40"/>
    </location>
</feature>
<dbReference type="EMBL" id="CP092900">
    <property type="protein sequence ID" value="UTC24220.1"/>
    <property type="molecule type" value="Genomic_DNA"/>
</dbReference>
<feature type="transmembrane region" description="Helical" evidence="7">
    <location>
        <begin position="103"/>
        <end position="127"/>
    </location>
</feature>
<comment type="similarity">
    <text evidence="2 7">Belongs to the BI1 family.</text>
</comment>
<feature type="transmembrane region" description="Helical" evidence="7">
    <location>
        <begin position="134"/>
        <end position="154"/>
    </location>
</feature>
<evidence type="ECO:0000256" key="3">
    <source>
        <dbReference type="ARBA" id="ARBA00022475"/>
    </source>
</evidence>
<protein>
    <submittedName>
        <fullName evidence="8">Bax inhibitor-1/YccA family protein</fullName>
    </submittedName>
</protein>
<dbReference type="CDD" id="cd10433">
    <property type="entry name" value="YccA_like"/>
    <property type="match status" value="1"/>
</dbReference>
<evidence type="ECO:0000256" key="2">
    <source>
        <dbReference type="ARBA" id="ARBA00010350"/>
    </source>
</evidence>
<dbReference type="RefSeq" id="WP_258568005.1">
    <property type="nucleotide sequence ID" value="NZ_CP092900.1"/>
</dbReference>
<keyword evidence="4 7" id="KW-0812">Transmembrane</keyword>
<evidence type="ECO:0000313" key="8">
    <source>
        <dbReference type="EMBL" id="UTC24220.1"/>
    </source>
</evidence>
<feature type="transmembrane region" description="Helical" evidence="7">
    <location>
        <begin position="76"/>
        <end position="97"/>
    </location>
</feature>
<feature type="transmembrane region" description="Helical" evidence="7">
    <location>
        <begin position="160"/>
        <end position="180"/>
    </location>
</feature>
<dbReference type="Proteomes" id="UP001055955">
    <property type="component" value="Chromosome"/>
</dbReference>
<reference evidence="8 9" key="1">
    <citation type="journal article" date="2022" name="Nat. Microbiol.">
        <title>The microbiome of a bacterivorous marine choanoflagellate contains a resource-demanding obligate bacterial associate.</title>
        <authorList>
            <person name="Needham D.M."/>
            <person name="Poirier C."/>
            <person name="Bachy C."/>
            <person name="George E.E."/>
            <person name="Wilken S."/>
            <person name="Yung C.C.M."/>
            <person name="Limardo A.J."/>
            <person name="Morando M."/>
            <person name="Sudek L."/>
            <person name="Malmstrom R.R."/>
            <person name="Keeling P.J."/>
            <person name="Santoro A.E."/>
            <person name="Worden A.Z."/>
        </authorList>
    </citation>
    <scope>NUCLEOTIDE SEQUENCE [LARGE SCALE GENOMIC DNA]</scope>
    <source>
        <strain evidence="8 9">Comchoano-1</strain>
    </source>
</reference>
<dbReference type="Pfam" id="PF01027">
    <property type="entry name" value="Bax1-I"/>
    <property type="match status" value="1"/>
</dbReference>
<gene>
    <name evidence="8" type="ORF">MMH89_03155</name>
</gene>
<evidence type="ECO:0000256" key="5">
    <source>
        <dbReference type="ARBA" id="ARBA00022989"/>
    </source>
</evidence>